<accession>A0A8T2PTC3</accession>
<feature type="domain" description="Ig-like" evidence="5">
    <location>
        <begin position="255"/>
        <end position="364"/>
    </location>
</feature>
<organism evidence="6 7">
    <name type="scientific">Albula glossodonta</name>
    <name type="common">roundjaw bonefish</name>
    <dbReference type="NCBI Taxonomy" id="121402"/>
    <lineage>
        <taxon>Eukaryota</taxon>
        <taxon>Metazoa</taxon>
        <taxon>Chordata</taxon>
        <taxon>Craniata</taxon>
        <taxon>Vertebrata</taxon>
        <taxon>Euteleostomi</taxon>
        <taxon>Actinopterygii</taxon>
        <taxon>Neopterygii</taxon>
        <taxon>Teleostei</taxon>
        <taxon>Albuliformes</taxon>
        <taxon>Albulidae</taxon>
        <taxon>Albula</taxon>
    </lineage>
</organism>
<dbReference type="FunFam" id="2.60.40.10:FF:000130">
    <property type="entry name" value="Hemicentin 1"/>
    <property type="match status" value="3"/>
</dbReference>
<name>A0A8T2PTC3_9TELE</name>
<dbReference type="InterPro" id="IPR036179">
    <property type="entry name" value="Ig-like_dom_sf"/>
</dbReference>
<dbReference type="EMBL" id="JAFBMS010000002">
    <property type="protein sequence ID" value="KAG9354594.1"/>
    <property type="molecule type" value="Genomic_DNA"/>
</dbReference>
<feature type="domain" description="Ig-like" evidence="5">
    <location>
        <begin position="157"/>
        <end position="251"/>
    </location>
</feature>
<dbReference type="SMART" id="SM00409">
    <property type="entry name" value="IG"/>
    <property type="match status" value="5"/>
</dbReference>
<dbReference type="Gene3D" id="2.60.40.10">
    <property type="entry name" value="Immunoglobulins"/>
    <property type="match status" value="5"/>
</dbReference>
<reference evidence="6" key="1">
    <citation type="thesis" date="2021" institute="BYU ScholarsArchive" country="Provo, UT, USA">
        <title>Applications of and Algorithms for Genome Assembly and Genomic Analyses with an Emphasis on Marine Teleosts.</title>
        <authorList>
            <person name="Pickett B.D."/>
        </authorList>
    </citation>
    <scope>NUCLEOTIDE SEQUENCE</scope>
    <source>
        <strain evidence="6">HI-2016</strain>
    </source>
</reference>
<keyword evidence="2" id="KW-0677">Repeat</keyword>
<dbReference type="FunFam" id="2.60.40.10:FF:001348">
    <property type="entry name" value="Hemicentin 2"/>
    <property type="match status" value="1"/>
</dbReference>
<dbReference type="Proteomes" id="UP000824540">
    <property type="component" value="Unassembled WGS sequence"/>
</dbReference>
<dbReference type="PRINTS" id="PR01832">
    <property type="entry name" value="VEGFRECEPTOR"/>
</dbReference>
<keyword evidence="1" id="KW-0732">Signal</keyword>
<keyword evidence="7" id="KW-1185">Reference proteome</keyword>
<evidence type="ECO:0000313" key="6">
    <source>
        <dbReference type="EMBL" id="KAG9354594.1"/>
    </source>
</evidence>
<dbReference type="OrthoDB" id="5985519at2759"/>
<keyword evidence="3" id="KW-1015">Disulfide bond</keyword>
<comment type="caution">
    <text evidence="6">The sequence shown here is derived from an EMBL/GenBank/DDBJ whole genome shotgun (WGS) entry which is preliminary data.</text>
</comment>
<evidence type="ECO:0000256" key="2">
    <source>
        <dbReference type="ARBA" id="ARBA00022737"/>
    </source>
</evidence>
<dbReference type="InterPro" id="IPR013098">
    <property type="entry name" value="Ig_I-set"/>
</dbReference>
<dbReference type="InterPro" id="IPR007110">
    <property type="entry name" value="Ig-like_dom"/>
</dbReference>
<dbReference type="InterPro" id="IPR013783">
    <property type="entry name" value="Ig-like_fold"/>
</dbReference>
<feature type="domain" description="Ig-like" evidence="5">
    <location>
        <begin position="369"/>
        <end position="459"/>
    </location>
</feature>
<feature type="non-terminal residue" evidence="6">
    <location>
        <position position="461"/>
    </location>
</feature>
<proteinExistence type="predicted"/>
<feature type="domain" description="Ig-like" evidence="5">
    <location>
        <begin position="64"/>
        <end position="152"/>
    </location>
</feature>
<evidence type="ECO:0000256" key="1">
    <source>
        <dbReference type="ARBA" id="ARBA00022729"/>
    </source>
</evidence>
<keyword evidence="4" id="KW-0393">Immunoglobulin domain</keyword>
<protein>
    <recommendedName>
        <fullName evidence="5">Ig-like domain-containing protein</fullName>
    </recommendedName>
</protein>
<gene>
    <name evidence="6" type="ORF">JZ751_001307</name>
</gene>
<dbReference type="SUPFAM" id="SSF48726">
    <property type="entry name" value="Immunoglobulin"/>
    <property type="match status" value="5"/>
</dbReference>
<evidence type="ECO:0000256" key="4">
    <source>
        <dbReference type="ARBA" id="ARBA00023319"/>
    </source>
</evidence>
<dbReference type="Pfam" id="PF07679">
    <property type="entry name" value="I-set"/>
    <property type="match status" value="4"/>
</dbReference>
<dbReference type="SMART" id="SM00408">
    <property type="entry name" value="IGc2"/>
    <property type="match status" value="4"/>
</dbReference>
<dbReference type="PANTHER" id="PTHR12231">
    <property type="entry name" value="CTX-RELATED TYPE I TRANSMEMBRANE PROTEIN"/>
    <property type="match status" value="1"/>
</dbReference>
<feature type="domain" description="Ig-like" evidence="5">
    <location>
        <begin position="1"/>
        <end position="59"/>
    </location>
</feature>
<dbReference type="PANTHER" id="PTHR12231:SF218">
    <property type="entry name" value="MICROFIBRILLAR-ASSOCIATED PROTEIN 3-LIKE"/>
    <property type="match status" value="1"/>
</dbReference>
<evidence type="ECO:0000256" key="3">
    <source>
        <dbReference type="ARBA" id="ARBA00023157"/>
    </source>
</evidence>
<evidence type="ECO:0000313" key="7">
    <source>
        <dbReference type="Proteomes" id="UP000824540"/>
    </source>
</evidence>
<dbReference type="PROSITE" id="PS50835">
    <property type="entry name" value="IG_LIKE"/>
    <property type="match status" value="5"/>
</dbReference>
<evidence type="ECO:0000259" key="5">
    <source>
        <dbReference type="PROSITE" id="PS50835"/>
    </source>
</evidence>
<dbReference type="InterPro" id="IPR003598">
    <property type="entry name" value="Ig_sub2"/>
</dbReference>
<dbReference type="AlphaFoldDB" id="A0A8T2PTC3"/>
<feature type="non-terminal residue" evidence="6">
    <location>
        <position position="1"/>
    </location>
</feature>
<dbReference type="GO" id="GO:0043005">
    <property type="term" value="C:neuron projection"/>
    <property type="evidence" value="ECO:0007669"/>
    <property type="project" value="TreeGrafter"/>
</dbReference>
<dbReference type="CDD" id="cd00096">
    <property type="entry name" value="Ig"/>
    <property type="match status" value="2"/>
</dbReference>
<dbReference type="InterPro" id="IPR051170">
    <property type="entry name" value="Neural/epithelial_adhesion"/>
</dbReference>
<dbReference type="InterPro" id="IPR003599">
    <property type="entry name" value="Ig_sub"/>
</dbReference>
<sequence>CAISYLLRRVLSRDGDPHVEFLEEGQVIKVKSVRLRDQGLYRCVASNRAGTQMRQFRVTVQAPPAIRDSSESLEVSVVLGFPMVLPCEAEGMPLPILTWLKDGQPIVSSARLTYTRGGQALHLGAARGDDAGQYTCRATNPAGSAHKHYTLRVLVPPQIEADDSTPLGFGSREVKVRINGTLALSCLSKGFPEPTTQWYRDGKPLVGDAHVGIRADSHVLHIEHALLSHEGQYTCVVSNAAGEDKRDFHVTVQVPPVFHRVNNGPAAWGFGGEEEDGNGGEEMTERREVVLGHPVSLSCESNAIPPPKISWYRQDRKLSTADGVVVLPGGQVLQIPRVRKEDAGKYTCQAVNEAGEDRMHFELEVLVTPVIGGQADEFIEEVMAVVNSTVQLACTVSGNPEPAISWLRDGLPVYSGPQIQILEDGKLLEIASVQVADMAGYLCVAENKVGAVEKLFSLTVQ</sequence>